<gene>
    <name evidence="2" type="ORF">GCM10010969_03690</name>
</gene>
<accession>A0ABQ2KSD4</accession>
<dbReference type="RefSeq" id="WP_018975303.1">
    <property type="nucleotide sequence ID" value="NZ_BMLN01000001.1"/>
</dbReference>
<dbReference type="EMBL" id="BMLN01000001">
    <property type="protein sequence ID" value="GGN91829.1"/>
    <property type="molecule type" value="Genomic_DNA"/>
</dbReference>
<evidence type="ECO:0000256" key="1">
    <source>
        <dbReference type="SAM" id="Phobius"/>
    </source>
</evidence>
<feature type="transmembrane region" description="Helical" evidence="1">
    <location>
        <begin position="6"/>
        <end position="26"/>
    </location>
</feature>
<feature type="transmembrane region" description="Helical" evidence="1">
    <location>
        <begin position="47"/>
        <end position="64"/>
    </location>
</feature>
<keyword evidence="1" id="KW-0472">Membrane</keyword>
<keyword evidence="1" id="KW-1133">Transmembrane helix</keyword>
<keyword evidence="3" id="KW-1185">Reference proteome</keyword>
<protein>
    <submittedName>
        <fullName evidence="2">Uncharacterized protein</fullName>
    </submittedName>
</protein>
<comment type="caution">
    <text evidence="2">The sequence shown here is derived from an EMBL/GenBank/DDBJ whole genome shotgun (WGS) entry which is preliminary data.</text>
</comment>
<organism evidence="2 3">
    <name type="scientific">Saccharibacillus kuerlensis</name>
    <dbReference type="NCBI Taxonomy" id="459527"/>
    <lineage>
        <taxon>Bacteria</taxon>
        <taxon>Bacillati</taxon>
        <taxon>Bacillota</taxon>
        <taxon>Bacilli</taxon>
        <taxon>Bacillales</taxon>
        <taxon>Paenibacillaceae</taxon>
        <taxon>Saccharibacillus</taxon>
    </lineage>
</organism>
<proteinExistence type="predicted"/>
<name>A0ABQ2KSD4_9BACL</name>
<keyword evidence="1" id="KW-0812">Transmembrane</keyword>
<reference evidence="3" key="1">
    <citation type="journal article" date="2019" name="Int. J. Syst. Evol. Microbiol.">
        <title>The Global Catalogue of Microorganisms (GCM) 10K type strain sequencing project: providing services to taxonomists for standard genome sequencing and annotation.</title>
        <authorList>
            <consortium name="The Broad Institute Genomics Platform"/>
            <consortium name="The Broad Institute Genome Sequencing Center for Infectious Disease"/>
            <person name="Wu L."/>
            <person name="Ma J."/>
        </authorList>
    </citation>
    <scope>NUCLEOTIDE SEQUENCE [LARGE SCALE GENOMIC DNA]</scope>
    <source>
        <strain evidence="3">CGMCC 1.6964</strain>
    </source>
</reference>
<sequence>MPQPVLIIILLAVLLVNIALVFFFKGKNKTDKGFQFLYYKLNYRRRMIRDLILFPIVLIILFMISYNSAFLPVGSAITFTVVYAVISGIYLAYNFRMWQKHEKIV</sequence>
<feature type="transmembrane region" description="Helical" evidence="1">
    <location>
        <begin position="70"/>
        <end position="93"/>
    </location>
</feature>
<dbReference type="Proteomes" id="UP000606653">
    <property type="component" value="Unassembled WGS sequence"/>
</dbReference>
<evidence type="ECO:0000313" key="2">
    <source>
        <dbReference type="EMBL" id="GGN91829.1"/>
    </source>
</evidence>
<evidence type="ECO:0000313" key="3">
    <source>
        <dbReference type="Proteomes" id="UP000606653"/>
    </source>
</evidence>